<name>A0A6J7ANC7_9ZZZZ</name>
<evidence type="ECO:0000313" key="4">
    <source>
        <dbReference type="EMBL" id="CAB4882801.1"/>
    </source>
</evidence>
<dbReference type="InterPro" id="IPR001509">
    <property type="entry name" value="Epimerase_deHydtase"/>
</dbReference>
<comment type="similarity">
    <text evidence="1">Belongs to the NAD(P)-dependent epimerase/dehydratase family.</text>
</comment>
<dbReference type="AlphaFoldDB" id="A0A6J7ANC7"/>
<sequence length="307" mass="33183">MVDLHGKKVVVVGVTGQVATPLAITLSETASVIGAARFSSPSHRDHLEAEGIECVTIDLENGDVGNIPRDADYILNFAVAKTNDWTRDLDSNVGGVLSLMEHCENASAFLQCSSTAVYKAMGHHVFDEDGPLGDNHGVWEFLRTYSTSKIATEAAVRWAARRFEIPTTIARLSVPYGKNGGWPAIHLEMMLNGSPIPVHVDAPSTYHPIHEDDIARMIPGLLGAASISTTTLNWGGATPVSVEEWCSYMGDLCGLGVEFAPTEHTIDSVMVDLSRLHEVVGETSVPWREGMREMVAARHPELLPSTS</sequence>
<dbReference type="Gene3D" id="3.40.50.720">
    <property type="entry name" value="NAD(P)-binding Rossmann-like Domain"/>
    <property type="match status" value="1"/>
</dbReference>
<evidence type="ECO:0000313" key="5">
    <source>
        <dbReference type="EMBL" id="CAB5030541.1"/>
    </source>
</evidence>
<evidence type="ECO:0000313" key="3">
    <source>
        <dbReference type="EMBL" id="CAB4834313.1"/>
    </source>
</evidence>
<evidence type="ECO:0000259" key="2">
    <source>
        <dbReference type="Pfam" id="PF01370"/>
    </source>
</evidence>
<accession>A0A6J7ANC7</accession>
<reference evidence="3" key="1">
    <citation type="submission" date="2020-05" db="EMBL/GenBank/DDBJ databases">
        <authorList>
            <person name="Chiriac C."/>
            <person name="Salcher M."/>
            <person name="Ghai R."/>
            <person name="Kavagutti S V."/>
        </authorList>
    </citation>
    <scope>NUCLEOTIDE SEQUENCE</scope>
</reference>
<gene>
    <name evidence="3" type="ORF">UFOPK3164_01628</name>
    <name evidence="4" type="ORF">UFOPK3427_01655</name>
    <name evidence="5" type="ORF">UFOPK4112_01597</name>
</gene>
<evidence type="ECO:0000256" key="1">
    <source>
        <dbReference type="ARBA" id="ARBA00007637"/>
    </source>
</evidence>
<dbReference type="EMBL" id="CAFBLT010000003">
    <property type="protein sequence ID" value="CAB4882801.1"/>
    <property type="molecule type" value="Genomic_DNA"/>
</dbReference>
<dbReference type="EMBL" id="CAFABE010000118">
    <property type="protein sequence ID" value="CAB4834313.1"/>
    <property type="molecule type" value="Genomic_DNA"/>
</dbReference>
<feature type="domain" description="NAD-dependent epimerase/dehydratase" evidence="2">
    <location>
        <begin position="9"/>
        <end position="216"/>
    </location>
</feature>
<protein>
    <submittedName>
        <fullName evidence="3">Unannotated protein</fullName>
    </submittedName>
</protein>
<organism evidence="3">
    <name type="scientific">freshwater metagenome</name>
    <dbReference type="NCBI Taxonomy" id="449393"/>
    <lineage>
        <taxon>unclassified sequences</taxon>
        <taxon>metagenomes</taxon>
        <taxon>ecological metagenomes</taxon>
    </lineage>
</organism>
<dbReference type="Pfam" id="PF01370">
    <property type="entry name" value="Epimerase"/>
    <property type="match status" value="1"/>
</dbReference>
<dbReference type="InterPro" id="IPR036291">
    <property type="entry name" value="NAD(P)-bd_dom_sf"/>
</dbReference>
<dbReference type="PANTHER" id="PTHR43000">
    <property type="entry name" value="DTDP-D-GLUCOSE 4,6-DEHYDRATASE-RELATED"/>
    <property type="match status" value="1"/>
</dbReference>
<proteinExistence type="inferred from homology"/>
<dbReference type="SUPFAM" id="SSF51735">
    <property type="entry name" value="NAD(P)-binding Rossmann-fold domains"/>
    <property type="match status" value="1"/>
</dbReference>
<dbReference type="EMBL" id="CAFBPM010000021">
    <property type="protein sequence ID" value="CAB5030541.1"/>
    <property type="molecule type" value="Genomic_DNA"/>
</dbReference>